<feature type="binding site" evidence="4">
    <location>
        <position position="208"/>
    </location>
    <ligand>
        <name>1D-myo-inositol 2-(L-cysteinylamino)-2-deoxy-alpha-D-glucopyranoside</name>
        <dbReference type="ChEBI" id="CHEBI:58887"/>
    </ligand>
</feature>
<dbReference type="PROSITE" id="PS51186">
    <property type="entry name" value="GNAT"/>
    <property type="match status" value="2"/>
</dbReference>
<dbReference type="Pfam" id="PF13508">
    <property type="entry name" value="Acetyltransf_7"/>
    <property type="match status" value="1"/>
</dbReference>
<protein>
    <recommendedName>
        <fullName evidence="4">Mycothiol acetyltransferase</fullName>
        <shortName evidence="4">MSH acetyltransferase</shortName>
        <ecNumber evidence="4">2.3.1.189</ecNumber>
    </recommendedName>
    <alternativeName>
        <fullName evidence="4">Mycothiol synthase</fullName>
    </alternativeName>
</protein>
<evidence type="ECO:0000256" key="5">
    <source>
        <dbReference type="SAM" id="MobiDB-lite"/>
    </source>
</evidence>
<evidence type="ECO:0000313" key="8">
    <source>
        <dbReference type="Proteomes" id="UP000675409"/>
    </source>
</evidence>
<keyword evidence="3 4" id="KW-0012">Acyltransferase</keyword>
<reference evidence="7 8" key="1">
    <citation type="journal article" date="2021" name="Arch. Microbiol.">
        <title>Myceligenerans indicum sp. nov., an actinobacterium isolated from mangrove sediment of Sundarbans, India.</title>
        <authorList>
            <person name="Asha K."/>
            <person name="Bhadury P."/>
        </authorList>
    </citation>
    <scope>NUCLEOTIDE SEQUENCE [LARGE SCALE GENOMIC DNA]</scope>
    <source>
        <strain evidence="7 8">I2</strain>
    </source>
</reference>
<dbReference type="InterPro" id="IPR000182">
    <property type="entry name" value="GNAT_dom"/>
</dbReference>
<evidence type="ECO:0000259" key="6">
    <source>
        <dbReference type="PROSITE" id="PS51186"/>
    </source>
</evidence>
<dbReference type="PANTHER" id="PTHR43877:SF1">
    <property type="entry name" value="ACETYLTRANSFERASE"/>
    <property type="match status" value="1"/>
</dbReference>
<keyword evidence="1 4" id="KW-0808">Transferase</keyword>
<feature type="binding site" evidence="4">
    <location>
        <begin position="293"/>
        <end position="295"/>
    </location>
    <ligand>
        <name>acetyl-CoA</name>
        <dbReference type="ChEBI" id="CHEBI:57288"/>
        <label>2</label>
    </ligand>
</feature>
<dbReference type="InterPro" id="IPR016181">
    <property type="entry name" value="Acyl_CoA_acyltransferase"/>
</dbReference>
<comment type="caution">
    <text evidence="4">Lacks conserved residue(s) required for the propagation of feature annotation.</text>
</comment>
<dbReference type="EC" id="2.3.1.189" evidence="4"/>
<feature type="region of interest" description="Disordered" evidence="5">
    <location>
        <begin position="241"/>
        <end position="266"/>
    </location>
</feature>
<dbReference type="NCBIfam" id="TIGR03448">
    <property type="entry name" value="mycothiol_MshD"/>
    <property type="match status" value="1"/>
</dbReference>
<dbReference type="InterPro" id="IPR050832">
    <property type="entry name" value="Bact_Acetyltransf"/>
</dbReference>
<feature type="binding site" evidence="4">
    <location>
        <position position="289"/>
    </location>
    <ligand>
        <name>1D-myo-inositol 2-(L-cysteinylamino)-2-deoxy-alpha-D-glucopyranoside</name>
        <dbReference type="ChEBI" id="CHEBI:58887"/>
    </ligand>
</feature>
<dbReference type="EMBL" id="JABBYC010000039">
    <property type="protein sequence ID" value="MBL0887919.1"/>
    <property type="molecule type" value="Genomic_DNA"/>
</dbReference>
<evidence type="ECO:0000256" key="3">
    <source>
        <dbReference type="ARBA" id="ARBA00023315"/>
    </source>
</evidence>
<comment type="similarity">
    <text evidence="4">Belongs to the acetyltransferase family. MshD subfamily.</text>
</comment>
<feature type="binding site" evidence="4">
    <location>
        <position position="276"/>
    </location>
    <ligand>
        <name>1D-myo-inositol 2-(L-cysteinylamino)-2-deoxy-alpha-D-glucopyranoside</name>
        <dbReference type="ChEBI" id="CHEBI:58887"/>
    </ligand>
</feature>
<feature type="domain" description="N-acetyltransferase" evidence="6">
    <location>
        <begin position="13"/>
        <end position="164"/>
    </location>
</feature>
<evidence type="ECO:0000256" key="1">
    <source>
        <dbReference type="ARBA" id="ARBA00022679"/>
    </source>
</evidence>
<comment type="subunit">
    <text evidence="4">Monomer.</text>
</comment>
<comment type="caution">
    <text evidence="7">The sequence shown here is derived from an EMBL/GenBank/DDBJ whole genome shotgun (WGS) entry which is preliminary data.</text>
</comment>
<dbReference type="GO" id="GO:0035447">
    <property type="term" value="F:mycothiol synthase activity"/>
    <property type="evidence" value="ECO:0007669"/>
    <property type="project" value="UniProtKB-EC"/>
</dbReference>
<proteinExistence type="inferred from homology"/>
<feature type="binding site" evidence="4">
    <location>
        <position position="44"/>
    </location>
    <ligand>
        <name>1D-myo-inositol 2-(L-cysteinylamino)-2-deoxy-alpha-D-glucopyranoside</name>
        <dbReference type="ChEBI" id="CHEBI:58887"/>
    </ligand>
</feature>
<evidence type="ECO:0000256" key="4">
    <source>
        <dbReference type="HAMAP-Rule" id="MF_01698"/>
    </source>
</evidence>
<dbReference type="PIRSF" id="PIRSF021524">
    <property type="entry name" value="MSH_acetyltransferase"/>
    <property type="match status" value="1"/>
</dbReference>
<dbReference type="CDD" id="cd04301">
    <property type="entry name" value="NAT_SF"/>
    <property type="match status" value="2"/>
</dbReference>
<keyword evidence="8" id="KW-1185">Reference proteome</keyword>
<feature type="domain" description="N-acetyltransferase" evidence="6">
    <location>
        <begin position="181"/>
        <end position="356"/>
    </location>
</feature>
<dbReference type="SUPFAM" id="SSF55729">
    <property type="entry name" value="Acyl-CoA N-acyltransferases (Nat)"/>
    <property type="match status" value="1"/>
</dbReference>
<evidence type="ECO:0000256" key="2">
    <source>
        <dbReference type="ARBA" id="ARBA00022737"/>
    </source>
</evidence>
<organism evidence="7 8">
    <name type="scientific">Myceligenerans indicum</name>
    <dbReference type="NCBI Taxonomy" id="2593663"/>
    <lineage>
        <taxon>Bacteria</taxon>
        <taxon>Bacillati</taxon>
        <taxon>Actinomycetota</taxon>
        <taxon>Actinomycetes</taxon>
        <taxon>Micrococcales</taxon>
        <taxon>Promicromonosporaceae</taxon>
        <taxon>Myceligenerans</taxon>
    </lineage>
</organism>
<comment type="catalytic activity">
    <reaction evidence="4">
        <text>1D-myo-inositol 2-(L-cysteinylamino)-2-deoxy-alpha-D-glucopyranoside + acetyl-CoA = mycothiol + CoA + H(+)</text>
        <dbReference type="Rhea" id="RHEA:26172"/>
        <dbReference type="ChEBI" id="CHEBI:15378"/>
        <dbReference type="ChEBI" id="CHEBI:16768"/>
        <dbReference type="ChEBI" id="CHEBI:57287"/>
        <dbReference type="ChEBI" id="CHEBI:57288"/>
        <dbReference type="ChEBI" id="CHEBI:58887"/>
        <dbReference type="EC" id="2.3.1.189"/>
    </reaction>
</comment>
<feature type="binding site" evidence="4">
    <location>
        <begin position="300"/>
        <end position="306"/>
    </location>
    <ligand>
        <name>acetyl-CoA</name>
        <dbReference type="ChEBI" id="CHEBI:57288"/>
        <label>2</label>
    </ligand>
</feature>
<gene>
    <name evidence="4 7" type="primary">mshD</name>
    <name evidence="7" type="ORF">HGK34_16795</name>
</gene>
<sequence>MDIRDDGGVSLSIEIGPLGSATRHAVRNVAAAAAGPDGVVPLSEQPLLNLARDEPWLTHIVAREDDTSDDSGPGRVTGYLQLDRSGPVASAELVVHPHHRRRGIARRLLHAAELDVTFPMRSGEPGGQQLRVWAHGDLPPARDFAASLGYSPVRELRFLARPLDQPPSVPGMADIVVPDGYVLRTFRPGADDDAWLRLNARAFAAHPEQGRLTSEDLHARQAEPWFDPEGFFLLFPAGDAGSPGPGASSESGTSSRSGASSEAGPGIDPVAFIWTKIETNQPPGSQDGEIYAVGVAPEAQGAGLGQLMTDVGLAHLARAGAGRAVLYVEGDNAPALATYERAGFRQDALHVQYFRP</sequence>
<feature type="binding site" evidence="4">
    <location>
        <position position="327"/>
    </location>
    <ligand>
        <name>1D-myo-inositol 2-(L-cysteinylamino)-2-deoxy-alpha-D-glucopyranoside</name>
        <dbReference type="ChEBI" id="CHEBI:58887"/>
    </ligand>
</feature>
<dbReference type="Gene3D" id="3.40.630.30">
    <property type="match status" value="1"/>
</dbReference>
<comment type="function">
    <text evidence="4">Catalyzes the transfer of acetyl from acetyl-CoA to desacetylmycothiol (Cys-GlcN-Ins) to form mycothiol.</text>
</comment>
<dbReference type="InterPro" id="IPR017813">
    <property type="entry name" value="Mycothiol_AcTrfase"/>
</dbReference>
<dbReference type="PANTHER" id="PTHR43877">
    <property type="entry name" value="AMINOALKYLPHOSPHONATE N-ACETYLTRANSFERASE-RELATED-RELATED"/>
    <property type="match status" value="1"/>
</dbReference>
<dbReference type="Proteomes" id="UP000675409">
    <property type="component" value="Unassembled WGS sequence"/>
</dbReference>
<accession>A0ABS1LPI1</accession>
<name>A0ABS1LPI1_9MICO</name>
<keyword evidence="2 4" id="KW-0677">Repeat</keyword>
<dbReference type="HAMAP" id="MF_01698">
    <property type="entry name" value="MshD"/>
    <property type="match status" value="1"/>
</dbReference>
<evidence type="ECO:0000313" key="7">
    <source>
        <dbReference type="EMBL" id="MBL0887919.1"/>
    </source>
</evidence>
<dbReference type="Pfam" id="PF00583">
    <property type="entry name" value="Acetyltransf_1"/>
    <property type="match status" value="1"/>
</dbReference>
<feature type="binding site" evidence="4">
    <location>
        <begin position="93"/>
        <end position="95"/>
    </location>
    <ligand>
        <name>acetyl-CoA</name>
        <dbReference type="ChEBI" id="CHEBI:57288"/>
        <label>1</label>
    </ligand>
</feature>